<keyword evidence="1" id="KW-0812">Transmembrane</keyword>
<dbReference type="Proteomes" id="UP000041254">
    <property type="component" value="Unassembled WGS sequence"/>
</dbReference>
<keyword evidence="3" id="KW-1185">Reference proteome</keyword>
<evidence type="ECO:0000313" key="3">
    <source>
        <dbReference type="Proteomes" id="UP000041254"/>
    </source>
</evidence>
<protein>
    <submittedName>
        <fullName evidence="2">Uncharacterized protein</fullName>
    </submittedName>
</protein>
<name>A0A0G4ETQ3_VITBC</name>
<dbReference type="InParanoid" id="A0A0G4ETQ3"/>
<keyword evidence="1" id="KW-1133">Transmembrane helix</keyword>
<evidence type="ECO:0000313" key="2">
    <source>
        <dbReference type="EMBL" id="CEM01190.1"/>
    </source>
</evidence>
<keyword evidence="1" id="KW-0472">Membrane</keyword>
<accession>A0A0G4ETQ3</accession>
<sequence>MDVQPRHEESDTWHPERQLILGELKQTRRIVSWGAAIVGLLTIISAGVLVVDIQMLKEERVDPDSNIILSQKNKRPLRVQEQLDIIPLHVLNAVPLQSLQKLQTVTLQVAENTTKFYQIHAASRDDYRNATTLFLSLSTTLELTSSTARLIEDGTLLQEWELTTAQQHAAAVDSDDTDETRRRLWAWGARYRAIPYMGPAAAYPVGYAVAVPVYPYTAAAPAYAYPSTPYAAGYYSPAAAAVAQNQDAYGYPVPANGAATAGNAVGYYNQPVRVPP</sequence>
<feature type="transmembrane region" description="Helical" evidence="1">
    <location>
        <begin position="30"/>
        <end position="51"/>
    </location>
</feature>
<proteinExistence type="predicted"/>
<dbReference type="VEuPathDB" id="CryptoDB:Vbra_13063"/>
<organism evidence="2 3">
    <name type="scientific">Vitrella brassicaformis (strain CCMP3155)</name>
    <dbReference type="NCBI Taxonomy" id="1169540"/>
    <lineage>
        <taxon>Eukaryota</taxon>
        <taxon>Sar</taxon>
        <taxon>Alveolata</taxon>
        <taxon>Colpodellida</taxon>
        <taxon>Vitrellaceae</taxon>
        <taxon>Vitrella</taxon>
    </lineage>
</organism>
<gene>
    <name evidence="2" type="ORF">Vbra_13063</name>
</gene>
<evidence type="ECO:0000256" key="1">
    <source>
        <dbReference type="SAM" id="Phobius"/>
    </source>
</evidence>
<dbReference type="EMBL" id="CDMY01000305">
    <property type="protein sequence ID" value="CEM01190.1"/>
    <property type="molecule type" value="Genomic_DNA"/>
</dbReference>
<dbReference type="AlphaFoldDB" id="A0A0G4ETQ3"/>
<reference evidence="2 3" key="1">
    <citation type="submission" date="2014-11" db="EMBL/GenBank/DDBJ databases">
        <authorList>
            <person name="Zhu J."/>
            <person name="Qi W."/>
            <person name="Song R."/>
        </authorList>
    </citation>
    <scope>NUCLEOTIDE SEQUENCE [LARGE SCALE GENOMIC DNA]</scope>
</reference>